<evidence type="ECO:0000256" key="1">
    <source>
        <dbReference type="ARBA" id="ARBA00004514"/>
    </source>
</evidence>
<dbReference type="InterPro" id="IPR029044">
    <property type="entry name" value="Nucleotide-diphossugar_trans"/>
</dbReference>
<reference evidence="7" key="1">
    <citation type="submission" date="2020-09" db="EMBL/GenBank/DDBJ databases">
        <title>A novel bacterium of genus Hazenella, isolated from South China Sea.</title>
        <authorList>
            <person name="Huang H."/>
            <person name="Mo K."/>
            <person name="Hu Y."/>
        </authorList>
    </citation>
    <scope>NUCLEOTIDE SEQUENCE</scope>
    <source>
        <strain evidence="7">IB182357</strain>
    </source>
</reference>
<dbReference type="EMBL" id="JACXAH010000005">
    <property type="protein sequence ID" value="MBD1371707.1"/>
    <property type="molecule type" value="Genomic_DNA"/>
</dbReference>
<evidence type="ECO:0000256" key="4">
    <source>
        <dbReference type="ARBA" id="ARBA00022917"/>
    </source>
</evidence>
<keyword evidence="2" id="KW-0963">Cytoplasm</keyword>
<name>A0A926N8G3_9BACL</name>
<keyword evidence="8" id="KW-1185">Reference proteome</keyword>
<evidence type="ECO:0000313" key="7">
    <source>
        <dbReference type="EMBL" id="MBD1371707.1"/>
    </source>
</evidence>
<dbReference type="Gene3D" id="2.160.10.10">
    <property type="entry name" value="Hexapeptide repeat proteins"/>
    <property type="match status" value="1"/>
</dbReference>
<evidence type="ECO:0000259" key="5">
    <source>
        <dbReference type="Pfam" id="PF00483"/>
    </source>
</evidence>
<dbReference type="Gene3D" id="3.90.550.10">
    <property type="entry name" value="Spore Coat Polysaccharide Biosynthesis Protein SpsA, Chain A"/>
    <property type="match status" value="1"/>
</dbReference>
<dbReference type="Proteomes" id="UP000661691">
    <property type="component" value="Unassembled WGS sequence"/>
</dbReference>
<keyword evidence="3" id="KW-0396">Initiation factor</keyword>
<evidence type="ECO:0000256" key="2">
    <source>
        <dbReference type="ARBA" id="ARBA00022490"/>
    </source>
</evidence>
<evidence type="ECO:0000259" key="6">
    <source>
        <dbReference type="Pfam" id="PF25084"/>
    </source>
</evidence>
<comment type="caution">
    <text evidence="7">The sequence shown here is derived from an EMBL/GenBank/DDBJ whole genome shotgun (WGS) entry which is preliminary data.</text>
</comment>
<comment type="subcellular location">
    <subcellularLocation>
        <location evidence="1">Cytoplasm</location>
        <location evidence="1">Cytosol</location>
    </subcellularLocation>
</comment>
<protein>
    <submittedName>
        <fullName evidence="7">NDP-sugar synthase</fullName>
    </submittedName>
</protein>
<dbReference type="InterPro" id="IPR050486">
    <property type="entry name" value="Mannose-1P_guanyltransferase"/>
</dbReference>
<proteinExistence type="predicted"/>
<evidence type="ECO:0000256" key="3">
    <source>
        <dbReference type="ARBA" id="ARBA00022540"/>
    </source>
</evidence>
<accession>A0A926N8G3</accession>
<dbReference type="RefSeq" id="WP_191141673.1">
    <property type="nucleotide sequence ID" value="NZ_JACXAH010000005.1"/>
</dbReference>
<gene>
    <name evidence="7" type="ORF">IC620_04955</name>
</gene>
<feature type="domain" description="Nucleotidyl transferase" evidence="5">
    <location>
        <begin position="3"/>
        <end position="231"/>
    </location>
</feature>
<keyword evidence="4" id="KW-0648">Protein biosynthesis</keyword>
<dbReference type="CDD" id="cd04181">
    <property type="entry name" value="NTP_transferase"/>
    <property type="match status" value="1"/>
</dbReference>
<dbReference type="Pfam" id="PF25084">
    <property type="entry name" value="LbH_EIF2B"/>
    <property type="match status" value="1"/>
</dbReference>
<feature type="domain" description="EIF2B subunit epsilon/gamma LbH" evidence="6">
    <location>
        <begin position="249"/>
        <end position="343"/>
    </location>
</feature>
<organism evidence="7 8">
    <name type="scientific">Polycladospora coralii</name>
    <dbReference type="NCBI Taxonomy" id="2771432"/>
    <lineage>
        <taxon>Bacteria</taxon>
        <taxon>Bacillati</taxon>
        <taxon>Bacillota</taxon>
        <taxon>Bacilli</taxon>
        <taxon>Bacillales</taxon>
        <taxon>Thermoactinomycetaceae</taxon>
        <taxon>Polycladospora</taxon>
    </lineage>
</organism>
<dbReference type="InterPro" id="IPR056764">
    <property type="entry name" value="LbH_EIF2B3/5"/>
</dbReference>
<dbReference type="Pfam" id="PF00483">
    <property type="entry name" value="NTP_transferase"/>
    <property type="match status" value="1"/>
</dbReference>
<sequence>MKKAVIMAGGQGKRLRPLTLKIPKPMVPIVNKPCLVYIVNHLKQSGFTEIIMTINKRNNMIKDYFQDGKAFGVKIHYVEEVEPLGTAGSIKNCAPLLNEPFLVISGDAVTNISIQEAIDFHQRAGGIATILLATVNNPTQFGMVLTNRDGRITRFLEKPKPSEIFGRTVNTGIYLFEPEILSHIDKEVAVDFGKNVFPNLLNTDEGLYGYCVKNYWNDIGTISEYFNTQFNLLNGEINIDIPQHMVGSKYYLDVHAQIHPTAEITPPVYIGAHAQIGPHVRIMPHTIIGDHVTISDNSELSNTIIWDHVYVGSHTKLSQTIVCNHTFIEGEVAINNKIIVSDHKNYILKQV</sequence>
<dbReference type="SUPFAM" id="SSF53448">
    <property type="entry name" value="Nucleotide-diphospho-sugar transferases"/>
    <property type="match status" value="1"/>
</dbReference>
<dbReference type="InterPro" id="IPR011004">
    <property type="entry name" value="Trimer_LpxA-like_sf"/>
</dbReference>
<evidence type="ECO:0000313" key="8">
    <source>
        <dbReference type="Proteomes" id="UP000661691"/>
    </source>
</evidence>
<dbReference type="SUPFAM" id="SSF51161">
    <property type="entry name" value="Trimeric LpxA-like enzymes"/>
    <property type="match status" value="1"/>
</dbReference>
<dbReference type="AlphaFoldDB" id="A0A926N8G3"/>
<dbReference type="PANTHER" id="PTHR22572">
    <property type="entry name" value="SUGAR-1-PHOSPHATE GUANYL TRANSFERASE"/>
    <property type="match status" value="1"/>
</dbReference>
<dbReference type="InterPro" id="IPR005835">
    <property type="entry name" value="NTP_transferase_dom"/>
</dbReference>